<evidence type="ECO:0000259" key="5">
    <source>
        <dbReference type="PROSITE" id="PS50833"/>
    </source>
</evidence>
<dbReference type="SUPFAM" id="SSF52954">
    <property type="entry name" value="Class II aaRS ABD-related"/>
    <property type="match status" value="1"/>
</dbReference>
<name>A0A9W8B8X7_9FUNG</name>
<protein>
    <submittedName>
        <fullName evidence="6">Ribosome biogenesis protein brx1</fullName>
    </submittedName>
</protein>
<evidence type="ECO:0000313" key="6">
    <source>
        <dbReference type="EMBL" id="KAJ1983530.1"/>
    </source>
</evidence>
<dbReference type="EMBL" id="JANBQB010000051">
    <property type="protein sequence ID" value="KAJ1983530.1"/>
    <property type="molecule type" value="Genomic_DNA"/>
</dbReference>
<sequence length="253" mass="28834">MSTPTTSADEAAAKSTKPVVKNKQRVMLLSSRGTTYRHRHLMNDLEVLLPHCKKESKFDDKTKLFVINELADLNNCNNVMFFEAHAHTDLYLWLAKAPNGPSVKFHVQNVHTMDELHMTGNCLKGSRPLLSFDQSFDSKPQFALIKLLLTHTFGVPKGTRKSKPFIDHVFSFSILDGRIWFRNYQIVEKDPQSGGDFKKETTLVEIGPRFVLNPIKMFEGSFTGATLYENPNYVSTAAIRRQERSQEKLKRAS</sequence>
<keyword evidence="4" id="KW-0539">Nucleus</keyword>
<proteinExistence type="inferred from homology"/>
<accession>A0A9W8B8X7</accession>
<dbReference type="InterPro" id="IPR026532">
    <property type="entry name" value="BRX1"/>
</dbReference>
<evidence type="ECO:0000256" key="2">
    <source>
        <dbReference type="ARBA" id="ARBA00006369"/>
    </source>
</evidence>
<dbReference type="GO" id="GO:0000027">
    <property type="term" value="P:ribosomal large subunit assembly"/>
    <property type="evidence" value="ECO:0007669"/>
    <property type="project" value="TreeGrafter"/>
</dbReference>
<feature type="domain" description="Brix" evidence="5">
    <location>
        <begin position="24"/>
        <end position="223"/>
    </location>
</feature>
<dbReference type="PROSITE" id="PS50833">
    <property type="entry name" value="BRIX"/>
    <property type="match status" value="1"/>
</dbReference>
<reference evidence="6" key="1">
    <citation type="submission" date="2022-07" db="EMBL/GenBank/DDBJ databases">
        <title>Phylogenomic reconstructions and comparative analyses of Kickxellomycotina fungi.</title>
        <authorList>
            <person name="Reynolds N.K."/>
            <person name="Stajich J.E."/>
            <person name="Barry K."/>
            <person name="Grigoriev I.V."/>
            <person name="Crous P."/>
            <person name="Smith M.E."/>
        </authorList>
    </citation>
    <scope>NUCLEOTIDE SEQUENCE</scope>
    <source>
        <strain evidence="6">RSA 567</strain>
    </source>
</reference>
<dbReference type="Pfam" id="PF04427">
    <property type="entry name" value="Brix"/>
    <property type="match status" value="1"/>
</dbReference>
<evidence type="ECO:0000313" key="7">
    <source>
        <dbReference type="Proteomes" id="UP001151582"/>
    </source>
</evidence>
<comment type="subcellular location">
    <subcellularLocation>
        <location evidence="1">Nucleus</location>
        <location evidence="1">Nucleolus</location>
    </subcellularLocation>
</comment>
<keyword evidence="3" id="KW-0690">Ribosome biogenesis</keyword>
<keyword evidence="7" id="KW-1185">Reference proteome</keyword>
<dbReference type="AlphaFoldDB" id="A0A9W8B8X7"/>
<evidence type="ECO:0000256" key="4">
    <source>
        <dbReference type="ARBA" id="ARBA00023242"/>
    </source>
</evidence>
<dbReference type="PANTHER" id="PTHR13634:SF0">
    <property type="entry name" value="RIBOSOME BIOGENESIS PROTEIN BRX1 HOMOLOG"/>
    <property type="match status" value="1"/>
</dbReference>
<dbReference type="SMART" id="SM00879">
    <property type="entry name" value="Brix"/>
    <property type="match status" value="1"/>
</dbReference>
<gene>
    <name evidence="6" type="primary">BRX1</name>
    <name evidence="6" type="ORF">H4R34_001216</name>
</gene>
<dbReference type="GO" id="GO:0006364">
    <property type="term" value="P:rRNA processing"/>
    <property type="evidence" value="ECO:0007669"/>
    <property type="project" value="InterPro"/>
</dbReference>
<dbReference type="PANTHER" id="PTHR13634">
    <property type="entry name" value="RIBOSOME BIOGENESIS PROTEIN BRIX"/>
    <property type="match status" value="1"/>
</dbReference>
<dbReference type="Proteomes" id="UP001151582">
    <property type="component" value="Unassembled WGS sequence"/>
</dbReference>
<dbReference type="OrthoDB" id="1638493at2759"/>
<dbReference type="GO" id="GO:0005730">
    <property type="term" value="C:nucleolus"/>
    <property type="evidence" value="ECO:0007669"/>
    <property type="project" value="UniProtKB-SubCell"/>
</dbReference>
<comment type="similarity">
    <text evidence="2">Belongs to the BRX1 family.</text>
</comment>
<organism evidence="6 7">
    <name type="scientific">Dimargaris verticillata</name>
    <dbReference type="NCBI Taxonomy" id="2761393"/>
    <lineage>
        <taxon>Eukaryota</taxon>
        <taxon>Fungi</taxon>
        <taxon>Fungi incertae sedis</taxon>
        <taxon>Zoopagomycota</taxon>
        <taxon>Kickxellomycotina</taxon>
        <taxon>Dimargaritomycetes</taxon>
        <taxon>Dimargaritales</taxon>
        <taxon>Dimargaritaceae</taxon>
        <taxon>Dimargaris</taxon>
    </lineage>
</organism>
<dbReference type="InterPro" id="IPR007109">
    <property type="entry name" value="Brix"/>
</dbReference>
<evidence type="ECO:0000256" key="3">
    <source>
        <dbReference type="ARBA" id="ARBA00022517"/>
    </source>
</evidence>
<evidence type="ECO:0000256" key="1">
    <source>
        <dbReference type="ARBA" id="ARBA00004604"/>
    </source>
</evidence>
<dbReference type="GO" id="GO:0019843">
    <property type="term" value="F:rRNA binding"/>
    <property type="evidence" value="ECO:0007669"/>
    <property type="project" value="InterPro"/>
</dbReference>
<comment type="caution">
    <text evidence="6">The sequence shown here is derived from an EMBL/GenBank/DDBJ whole genome shotgun (WGS) entry which is preliminary data.</text>
</comment>